<dbReference type="SUPFAM" id="SSF103473">
    <property type="entry name" value="MFS general substrate transporter"/>
    <property type="match status" value="1"/>
</dbReference>
<dbReference type="Proteomes" id="UP000201169">
    <property type="component" value="Chromosome"/>
</dbReference>
<dbReference type="KEGG" id="cavi:CAV_0512"/>
<protein>
    <submittedName>
        <fullName evidence="11">Putative peptide transporter</fullName>
    </submittedName>
</protein>
<sequence length="387" mass="43116">MKDLDKAFLGHPKPIFSLSMTELWERFSFYGIYPLLVLFMSAAVFEGGLGYDKANTSAIVGIFGSCLYLAALPGGYIADKVLGLKYSVLLGCIIIALGHLSIGLSYFYTNLFFLGLAFIVIGTGLFKTCSSVMVGVLYKDGDPRRDSGFTIFYMGINLGGFVAPLICGFLQKEYGWHFGFAAGGIGMLIALLIFYFISMPNFKEFDEKVGLSEDWDKPKKMSYGTKWVLIVSTLAIFTALFFALAGFVKLDPISISKQMIFVILSLCAIYFTYLFFFSSLNSAEKKNLIVFVVLLAAASIFWSVFEQIPTSFNFFAQSYTQRLIFGFEIPTPWFQSFNPLFIITFAPIIAFVWVFLAKKGFEFSSLSKFALGLLCGAICFVILWGFP</sequence>
<evidence type="ECO:0000256" key="9">
    <source>
        <dbReference type="SAM" id="Phobius"/>
    </source>
</evidence>
<feature type="transmembrane region" description="Helical" evidence="9">
    <location>
        <begin position="288"/>
        <end position="305"/>
    </location>
</feature>
<dbReference type="Gene3D" id="1.20.1250.20">
    <property type="entry name" value="MFS general substrate transporter like domains"/>
    <property type="match status" value="1"/>
</dbReference>
<feature type="transmembrane region" description="Helical" evidence="9">
    <location>
        <begin position="27"/>
        <end position="45"/>
    </location>
</feature>
<evidence type="ECO:0000256" key="6">
    <source>
        <dbReference type="ARBA" id="ARBA00022989"/>
    </source>
</evidence>
<evidence type="ECO:0000256" key="7">
    <source>
        <dbReference type="ARBA" id="ARBA00023136"/>
    </source>
</evidence>
<keyword evidence="2 8" id="KW-0813">Transport</keyword>
<comment type="similarity">
    <text evidence="8">Belongs to the major facilitator superfamily. Proton-dependent oligopeptide transporter (POT/PTR) (TC 2.A.17) family.</text>
</comment>
<dbReference type="InterPro" id="IPR000109">
    <property type="entry name" value="POT_fam"/>
</dbReference>
<keyword evidence="6 9" id="KW-1133">Transmembrane helix</keyword>
<dbReference type="InterPro" id="IPR020846">
    <property type="entry name" value="MFS_dom"/>
</dbReference>
<dbReference type="EMBL" id="CP022347">
    <property type="protein sequence ID" value="ASQ30179.1"/>
    <property type="molecule type" value="Genomic_DNA"/>
</dbReference>
<dbReference type="InterPro" id="IPR050171">
    <property type="entry name" value="MFS_Transporters"/>
</dbReference>
<dbReference type="GO" id="GO:0006857">
    <property type="term" value="P:oligopeptide transport"/>
    <property type="evidence" value="ECO:0007669"/>
    <property type="project" value="InterPro"/>
</dbReference>
<evidence type="ECO:0000313" key="11">
    <source>
        <dbReference type="EMBL" id="ASQ30179.1"/>
    </source>
</evidence>
<dbReference type="InterPro" id="IPR036259">
    <property type="entry name" value="MFS_trans_sf"/>
</dbReference>
<keyword evidence="7 9" id="KW-0472">Membrane</keyword>
<dbReference type="AlphaFoldDB" id="A0A222MW94"/>
<feature type="transmembrane region" description="Helical" evidence="9">
    <location>
        <begin position="57"/>
        <end position="76"/>
    </location>
</feature>
<keyword evidence="3" id="KW-1003">Cell membrane</keyword>
<evidence type="ECO:0000259" key="10">
    <source>
        <dbReference type="PROSITE" id="PS50850"/>
    </source>
</evidence>
<dbReference type="NCBIfam" id="TIGR00924">
    <property type="entry name" value="yjdL_sub1_fam"/>
    <property type="match status" value="1"/>
</dbReference>
<dbReference type="CDD" id="cd17346">
    <property type="entry name" value="MFS_DtpA_like"/>
    <property type="match status" value="1"/>
</dbReference>
<feature type="domain" description="Major facilitator superfamily (MFS) profile" evidence="10">
    <location>
        <begin position="1"/>
        <end position="387"/>
    </location>
</feature>
<dbReference type="GO" id="GO:0005886">
    <property type="term" value="C:plasma membrane"/>
    <property type="evidence" value="ECO:0007669"/>
    <property type="project" value="UniProtKB-SubCell"/>
</dbReference>
<feature type="transmembrane region" description="Helical" evidence="9">
    <location>
        <begin position="259"/>
        <end position="276"/>
    </location>
</feature>
<evidence type="ECO:0000256" key="1">
    <source>
        <dbReference type="ARBA" id="ARBA00004651"/>
    </source>
</evidence>
<dbReference type="InterPro" id="IPR005279">
    <property type="entry name" value="Dipep/tripep_permease"/>
</dbReference>
<evidence type="ECO:0000256" key="2">
    <source>
        <dbReference type="ARBA" id="ARBA00022448"/>
    </source>
</evidence>
<feature type="transmembrane region" description="Helical" evidence="9">
    <location>
        <begin position="227"/>
        <end position="247"/>
    </location>
</feature>
<accession>A0A222MW94</accession>
<dbReference type="GO" id="GO:1904680">
    <property type="term" value="F:peptide transmembrane transporter activity"/>
    <property type="evidence" value="ECO:0007669"/>
    <property type="project" value="InterPro"/>
</dbReference>
<keyword evidence="5" id="KW-0653">Protein transport</keyword>
<gene>
    <name evidence="11" type="ORF">CAV_0512</name>
</gene>
<feature type="transmembrane region" description="Helical" evidence="9">
    <location>
        <begin position="88"/>
        <end position="108"/>
    </location>
</feature>
<dbReference type="PANTHER" id="PTHR23517">
    <property type="entry name" value="RESISTANCE PROTEIN MDTM, PUTATIVE-RELATED-RELATED"/>
    <property type="match status" value="1"/>
</dbReference>
<feature type="transmembrane region" description="Helical" evidence="9">
    <location>
        <begin position="369"/>
        <end position="386"/>
    </location>
</feature>
<feature type="transmembrane region" description="Helical" evidence="9">
    <location>
        <begin position="150"/>
        <end position="171"/>
    </location>
</feature>
<evidence type="ECO:0000313" key="12">
    <source>
        <dbReference type="Proteomes" id="UP000201169"/>
    </source>
</evidence>
<dbReference type="PANTHER" id="PTHR23517:SF15">
    <property type="entry name" value="PROTON-DEPENDENT OLIGOPEPTIDE FAMILY TRANSPORT PROTEIN"/>
    <property type="match status" value="1"/>
</dbReference>
<reference evidence="11 12" key="1">
    <citation type="submission" date="2017-07" db="EMBL/GenBank/DDBJ databases">
        <title>Analysis of two Campylobacter avium genomes and identification of a novel hippuricase gene.</title>
        <authorList>
            <person name="Miller W.G."/>
            <person name="Chapman M.H."/>
            <person name="Yee E."/>
            <person name="Revez J."/>
            <person name="Bono J.L."/>
            <person name="Rossi M."/>
        </authorList>
    </citation>
    <scope>NUCLEOTIDE SEQUENCE [LARGE SCALE GENOMIC DNA]</scope>
    <source>
        <strain evidence="11 12">LMG 24591</strain>
    </source>
</reference>
<keyword evidence="4 8" id="KW-0812">Transmembrane</keyword>
<keyword evidence="5" id="KW-0571">Peptide transport</keyword>
<feature type="transmembrane region" description="Helical" evidence="9">
    <location>
        <begin position="114"/>
        <end position="138"/>
    </location>
</feature>
<feature type="transmembrane region" description="Helical" evidence="9">
    <location>
        <begin position="337"/>
        <end position="357"/>
    </location>
</feature>
<proteinExistence type="inferred from homology"/>
<comment type="subcellular location">
    <subcellularLocation>
        <location evidence="1">Cell membrane</location>
        <topology evidence="1">Multi-pass membrane protein</topology>
    </subcellularLocation>
    <subcellularLocation>
        <location evidence="8">Membrane</location>
        <topology evidence="8">Multi-pass membrane protein</topology>
    </subcellularLocation>
</comment>
<keyword evidence="12" id="KW-1185">Reference proteome</keyword>
<dbReference type="PROSITE" id="PS50850">
    <property type="entry name" value="MFS"/>
    <property type="match status" value="1"/>
</dbReference>
<dbReference type="Pfam" id="PF00854">
    <property type="entry name" value="PTR2"/>
    <property type="match status" value="1"/>
</dbReference>
<organism evidence="11 12">
    <name type="scientific">Campylobacter avium LMG 24591</name>
    <dbReference type="NCBI Taxonomy" id="522484"/>
    <lineage>
        <taxon>Bacteria</taxon>
        <taxon>Pseudomonadati</taxon>
        <taxon>Campylobacterota</taxon>
        <taxon>Epsilonproteobacteria</taxon>
        <taxon>Campylobacterales</taxon>
        <taxon>Campylobacteraceae</taxon>
        <taxon>Campylobacter</taxon>
    </lineage>
</organism>
<evidence type="ECO:0000256" key="5">
    <source>
        <dbReference type="ARBA" id="ARBA00022856"/>
    </source>
</evidence>
<dbReference type="PROSITE" id="PS01023">
    <property type="entry name" value="PTR2_2"/>
    <property type="match status" value="1"/>
</dbReference>
<feature type="transmembrane region" description="Helical" evidence="9">
    <location>
        <begin position="177"/>
        <end position="197"/>
    </location>
</feature>
<evidence type="ECO:0000256" key="4">
    <source>
        <dbReference type="ARBA" id="ARBA00022692"/>
    </source>
</evidence>
<evidence type="ECO:0000256" key="3">
    <source>
        <dbReference type="ARBA" id="ARBA00022475"/>
    </source>
</evidence>
<evidence type="ECO:0000256" key="8">
    <source>
        <dbReference type="RuleBase" id="RU003755"/>
    </source>
</evidence>
<dbReference type="InterPro" id="IPR018456">
    <property type="entry name" value="PTR2_symporter_CS"/>
</dbReference>
<name>A0A222MW94_9BACT</name>